<dbReference type="Pfam" id="PF06719">
    <property type="entry name" value="AraC_N"/>
    <property type="match status" value="1"/>
</dbReference>
<dbReference type="SUPFAM" id="SSF46689">
    <property type="entry name" value="Homeodomain-like"/>
    <property type="match status" value="2"/>
</dbReference>
<dbReference type="PANTHER" id="PTHR43436:SF1">
    <property type="entry name" value="TRANSCRIPTIONAL REGULATORY PROTEIN"/>
    <property type="match status" value="1"/>
</dbReference>
<dbReference type="GO" id="GO:0003700">
    <property type="term" value="F:DNA-binding transcription factor activity"/>
    <property type="evidence" value="ECO:0007669"/>
    <property type="project" value="InterPro"/>
</dbReference>
<accession>B4RHG0</accession>
<dbReference type="InterPro" id="IPR018060">
    <property type="entry name" value="HTH_AraC"/>
</dbReference>
<dbReference type="SMART" id="SM00342">
    <property type="entry name" value="HTH_ARAC"/>
    <property type="match status" value="1"/>
</dbReference>
<keyword evidence="1" id="KW-0805">Transcription regulation</keyword>
<reference evidence="4 5" key="1">
    <citation type="journal article" date="2008" name="BMC Genomics">
        <title>Complete genome of Phenylobacterium zucineum - a novel facultative intracellular bacterium isolated from human erythroleukemia cell line K562.</title>
        <authorList>
            <person name="Luo Y."/>
            <person name="Xu X."/>
            <person name="Ding Z."/>
            <person name="Liu Z."/>
            <person name="Zhang B."/>
            <person name="Yan Z."/>
            <person name="Sun J."/>
            <person name="Hu S."/>
            <person name="Hu X."/>
        </authorList>
    </citation>
    <scope>NUCLEOTIDE SEQUENCE [LARGE SCALE GENOMIC DNA]</scope>
    <source>
        <strain evidence="4 5">HLK1</strain>
    </source>
</reference>
<name>B4RHG0_PHEZH</name>
<dbReference type="Gene3D" id="1.10.10.60">
    <property type="entry name" value="Homeodomain-like"/>
    <property type="match status" value="2"/>
</dbReference>
<organism evidence="4 5">
    <name type="scientific">Phenylobacterium zucineum (strain HLK1)</name>
    <dbReference type="NCBI Taxonomy" id="450851"/>
    <lineage>
        <taxon>Bacteria</taxon>
        <taxon>Pseudomonadati</taxon>
        <taxon>Pseudomonadota</taxon>
        <taxon>Alphaproteobacteria</taxon>
        <taxon>Caulobacterales</taxon>
        <taxon>Caulobacteraceae</taxon>
        <taxon>Phenylobacterium</taxon>
    </lineage>
</organism>
<protein>
    <submittedName>
        <fullName evidence="4">Transcriptional regulator, AraC type</fullName>
    </submittedName>
</protein>
<dbReference type="EMBL" id="CP000747">
    <property type="protein sequence ID" value="ACG77420.1"/>
    <property type="molecule type" value="Genomic_DNA"/>
</dbReference>
<dbReference type="OrthoDB" id="9802263at2"/>
<gene>
    <name evidence="4" type="ordered locus">PHZ_c1006</name>
</gene>
<dbReference type="InterPro" id="IPR009594">
    <property type="entry name" value="Tscrpt_reg_HTH_AraC_N"/>
</dbReference>
<dbReference type="GO" id="GO:0043565">
    <property type="term" value="F:sequence-specific DNA binding"/>
    <property type="evidence" value="ECO:0007669"/>
    <property type="project" value="InterPro"/>
</dbReference>
<dbReference type="PROSITE" id="PS01124">
    <property type="entry name" value="HTH_ARAC_FAMILY_2"/>
    <property type="match status" value="1"/>
</dbReference>
<evidence type="ECO:0000313" key="5">
    <source>
        <dbReference type="Proteomes" id="UP000001868"/>
    </source>
</evidence>
<dbReference type="InterPro" id="IPR009057">
    <property type="entry name" value="Homeodomain-like_sf"/>
</dbReference>
<evidence type="ECO:0000259" key="3">
    <source>
        <dbReference type="PROSITE" id="PS01124"/>
    </source>
</evidence>
<dbReference type="STRING" id="450851.PHZ_c1006"/>
<evidence type="ECO:0000313" key="4">
    <source>
        <dbReference type="EMBL" id="ACG77420.1"/>
    </source>
</evidence>
<dbReference type="AlphaFoldDB" id="B4RHG0"/>
<dbReference type="HOGENOM" id="CLU_000445_100_0_5"/>
<proteinExistence type="predicted"/>
<dbReference type="eggNOG" id="COG2207">
    <property type="taxonomic scope" value="Bacteria"/>
</dbReference>
<feature type="domain" description="HTH araC/xylS-type" evidence="3">
    <location>
        <begin position="190"/>
        <end position="288"/>
    </location>
</feature>
<keyword evidence="2" id="KW-0804">Transcription</keyword>
<dbReference type="KEGG" id="pzu:PHZ_c1006"/>
<sequence>MTHALREAVRRYAERHADAAGVARTSVRGLNLVRTTSTGELRHAIERPLICLVVQGAKQVTMGSRTLTFSAGDSMLLTADAPTVSQITQASGGAPYLALALDLDAAVIAGLCDEMKAAAVDAGPALRFQPTDAEAADAALRLVTLLERPASIPVLQAQLVREMHYWLLAGRHGPAIRQLGSPASQARRIARAVEILRKDFAAPIPVARLAAAARMSPSTFHKHFRTVTSLSPLQFQKQLRLIEARRLMLAKGLRPSVAAYEVGYESVPQFTREYRRQFGQPPGRETQQARRVNQAV</sequence>
<dbReference type="RefSeq" id="WP_012521566.1">
    <property type="nucleotide sequence ID" value="NC_011144.1"/>
</dbReference>
<evidence type="ECO:0000256" key="2">
    <source>
        <dbReference type="ARBA" id="ARBA00023163"/>
    </source>
</evidence>
<dbReference type="PANTHER" id="PTHR43436">
    <property type="entry name" value="ARAC-FAMILY TRANSCRIPTIONAL REGULATOR"/>
    <property type="match status" value="1"/>
</dbReference>
<evidence type="ECO:0000256" key="1">
    <source>
        <dbReference type="ARBA" id="ARBA00023015"/>
    </source>
</evidence>
<dbReference type="Pfam" id="PF12833">
    <property type="entry name" value="HTH_18"/>
    <property type="match status" value="1"/>
</dbReference>
<keyword evidence="5" id="KW-1185">Reference proteome</keyword>
<dbReference type="Proteomes" id="UP000001868">
    <property type="component" value="Chromosome"/>
</dbReference>